<dbReference type="EC" id="1.1.1.133" evidence="3 6"/>
<dbReference type="SUPFAM" id="SSF51735">
    <property type="entry name" value="NAD(P)-binding Rossmann-fold domains"/>
    <property type="match status" value="1"/>
</dbReference>
<dbReference type="UniPathway" id="UPA00281"/>
<comment type="similarity">
    <text evidence="2 6">Belongs to the dTDP-4-dehydrorhamnose reductase family.</text>
</comment>
<dbReference type="Proteomes" id="UP000243661">
    <property type="component" value="Unassembled WGS sequence"/>
</dbReference>
<gene>
    <name evidence="8" type="ORF">GA0116959_10710</name>
</gene>
<comment type="function">
    <text evidence="6">Catalyzes the reduction of dTDP-6-deoxy-L-lyxo-4-hexulose to yield dTDP-L-rhamnose.</text>
</comment>
<dbReference type="Gene3D" id="3.40.50.720">
    <property type="entry name" value="NAD(P)-binding Rossmann-like Domain"/>
    <property type="match status" value="1"/>
</dbReference>
<keyword evidence="6" id="KW-0521">NADP</keyword>
<dbReference type="PANTHER" id="PTHR10491:SF4">
    <property type="entry name" value="METHIONINE ADENOSYLTRANSFERASE 2 SUBUNIT BETA"/>
    <property type="match status" value="1"/>
</dbReference>
<evidence type="ECO:0000256" key="1">
    <source>
        <dbReference type="ARBA" id="ARBA00004781"/>
    </source>
</evidence>
<dbReference type="InterPro" id="IPR005913">
    <property type="entry name" value="dTDP_dehydrorham_reduct"/>
</dbReference>
<accession>A0A1C4GVW2</accession>
<dbReference type="GO" id="GO:0019305">
    <property type="term" value="P:dTDP-rhamnose biosynthetic process"/>
    <property type="evidence" value="ECO:0007669"/>
    <property type="project" value="UniProtKB-UniPathway"/>
</dbReference>
<comment type="cofactor">
    <cofactor evidence="6">
        <name>Mg(2+)</name>
        <dbReference type="ChEBI" id="CHEBI:18420"/>
    </cofactor>
    <text evidence="6">Binds 1 Mg(2+) ion per monomer.</text>
</comment>
<evidence type="ECO:0000256" key="4">
    <source>
        <dbReference type="ARBA" id="ARBA00017099"/>
    </source>
</evidence>
<feature type="domain" description="RmlD-like substrate binding" evidence="7">
    <location>
        <begin position="6"/>
        <end position="214"/>
    </location>
</feature>
<evidence type="ECO:0000256" key="5">
    <source>
        <dbReference type="ARBA" id="ARBA00048200"/>
    </source>
</evidence>
<dbReference type="GO" id="GO:0008831">
    <property type="term" value="F:dTDP-4-dehydrorhamnose reductase activity"/>
    <property type="evidence" value="ECO:0007669"/>
    <property type="project" value="UniProtKB-EC"/>
</dbReference>
<evidence type="ECO:0000259" key="7">
    <source>
        <dbReference type="Pfam" id="PF04321"/>
    </source>
</evidence>
<comment type="pathway">
    <text evidence="1 6">Carbohydrate biosynthesis; dTDP-L-rhamnose biosynthesis.</text>
</comment>
<dbReference type="Pfam" id="PF04321">
    <property type="entry name" value="RmlD_sub_bind"/>
    <property type="match status" value="1"/>
</dbReference>
<evidence type="ECO:0000256" key="3">
    <source>
        <dbReference type="ARBA" id="ARBA00012929"/>
    </source>
</evidence>
<dbReference type="InterPro" id="IPR029903">
    <property type="entry name" value="RmlD-like-bd"/>
</dbReference>
<sequence length="287" mass="32723">MKNKIKILITGADGYLGSLISLELAKLDYISLIRTSRKEKTENGFIKLDVRCEKESDDVISSTIPDIIIHTAALSNILTCEKNPKEAYRTNTLGCYNLAKSANKLGIKIIYLSSLASKNSKLIYGKSKLYGEKHIRDVTAGYQIIYLSMVFGLTPNIKSHRPFNKILNALINKTSISQDNIWEFQPTYTKHLIAVLILLIDHGFKDNDITLTTHEHCTMYKISCDLIGKSLTFSEKKYFNRDLINNNTNDLEIMDLPTLHYTKMLHELKNEIQSYLVLNNKKIEVDN</sequence>
<reference evidence="8 9" key="1">
    <citation type="submission" date="2016-08" db="EMBL/GenBank/DDBJ databases">
        <authorList>
            <person name="Seilhamer J.J."/>
        </authorList>
    </citation>
    <scope>NUCLEOTIDE SEQUENCE [LARGE SCALE GENOMIC DNA]</scope>
    <source>
        <strain evidence="8 9">ANC 4874</strain>
    </source>
</reference>
<dbReference type="GO" id="GO:0009243">
    <property type="term" value="P:O antigen biosynthetic process"/>
    <property type="evidence" value="ECO:0007669"/>
    <property type="project" value="UniProtKB-UniPathway"/>
</dbReference>
<protein>
    <recommendedName>
        <fullName evidence="4 6">dTDP-4-dehydrorhamnose reductase</fullName>
        <ecNumber evidence="3 6">1.1.1.133</ecNumber>
    </recommendedName>
</protein>
<evidence type="ECO:0000313" key="9">
    <source>
        <dbReference type="Proteomes" id="UP000243661"/>
    </source>
</evidence>
<proteinExistence type="inferred from homology"/>
<dbReference type="OrthoDB" id="9803892at2"/>
<evidence type="ECO:0000256" key="2">
    <source>
        <dbReference type="ARBA" id="ARBA00010944"/>
    </source>
</evidence>
<comment type="catalytic activity">
    <reaction evidence="5 6">
        <text>dTDP-beta-L-rhamnose + NADP(+) = dTDP-4-dehydro-beta-L-rhamnose + NADPH + H(+)</text>
        <dbReference type="Rhea" id="RHEA:21796"/>
        <dbReference type="ChEBI" id="CHEBI:15378"/>
        <dbReference type="ChEBI" id="CHEBI:57510"/>
        <dbReference type="ChEBI" id="CHEBI:57783"/>
        <dbReference type="ChEBI" id="CHEBI:58349"/>
        <dbReference type="ChEBI" id="CHEBI:62830"/>
        <dbReference type="EC" id="1.1.1.133"/>
    </reaction>
</comment>
<keyword evidence="6" id="KW-0560">Oxidoreductase</keyword>
<dbReference type="EMBL" id="FMBK01000007">
    <property type="protein sequence ID" value="SCC71973.1"/>
    <property type="molecule type" value="Genomic_DNA"/>
</dbReference>
<evidence type="ECO:0000256" key="6">
    <source>
        <dbReference type="RuleBase" id="RU364082"/>
    </source>
</evidence>
<dbReference type="InterPro" id="IPR036291">
    <property type="entry name" value="NAD(P)-bd_dom_sf"/>
</dbReference>
<dbReference type="UniPathway" id="UPA00124"/>
<evidence type="ECO:0000313" key="8">
    <source>
        <dbReference type="EMBL" id="SCC71973.1"/>
    </source>
</evidence>
<dbReference type="AlphaFoldDB" id="A0A1C4GVW2"/>
<dbReference type="RefSeq" id="WP_092719733.1">
    <property type="nucleotide sequence ID" value="NZ_FMBK01000007.1"/>
</dbReference>
<organism evidence="8 9">
    <name type="scientific">Acinetobacter albensis</name>
    <dbReference type="NCBI Taxonomy" id="1673609"/>
    <lineage>
        <taxon>Bacteria</taxon>
        <taxon>Pseudomonadati</taxon>
        <taxon>Pseudomonadota</taxon>
        <taxon>Gammaproteobacteria</taxon>
        <taxon>Moraxellales</taxon>
        <taxon>Moraxellaceae</taxon>
        <taxon>Acinetobacter</taxon>
    </lineage>
</organism>
<dbReference type="PANTHER" id="PTHR10491">
    <property type="entry name" value="DTDP-4-DEHYDRORHAMNOSE REDUCTASE"/>
    <property type="match status" value="1"/>
</dbReference>
<name>A0A1C4GVW2_9GAMM</name>